<dbReference type="Gene3D" id="3.40.30.10">
    <property type="entry name" value="Glutaredoxin"/>
    <property type="match status" value="1"/>
</dbReference>
<keyword evidence="3" id="KW-1015">Disulfide bond</keyword>
<evidence type="ECO:0000256" key="4">
    <source>
        <dbReference type="ARBA" id="ARBA00023284"/>
    </source>
</evidence>
<keyword evidence="2" id="KW-0201">Cytochrome c-type biogenesis</keyword>
<evidence type="ECO:0000313" key="6">
    <source>
        <dbReference type="EMBL" id="MDO5973785.1"/>
    </source>
</evidence>
<dbReference type="InterPro" id="IPR036249">
    <property type="entry name" value="Thioredoxin-like_sf"/>
</dbReference>
<reference evidence="6" key="1">
    <citation type="submission" date="2023-07" db="EMBL/GenBank/DDBJ databases">
        <title>Two novel species in the genus Flavivirga.</title>
        <authorList>
            <person name="Kwon K."/>
        </authorList>
    </citation>
    <scope>NUCLEOTIDE SEQUENCE</scope>
    <source>
        <strain evidence="6">KACC 14158</strain>
    </source>
</reference>
<comment type="caution">
    <text evidence="6">The sequence shown here is derived from an EMBL/GenBank/DDBJ whole genome shotgun (WGS) entry which is preliminary data.</text>
</comment>
<dbReference type="RefSeq" id="WP_303300931.1">
    <property type="nucleotide sequence ID" value="NZ_BAABDA010000051.1"/>
</dbReference>
<dbReference type="InterPro" id="IPR000866">
    <property type="entry name" value="AhpC/TSA"/>
</dbReference>
<dbReference type="PANTHER" id="PTHR42852">
    <property type="entry name" value="THIOL:DISULFIDE INTERCHANGE PROTEIN DSBE"/>
    <property type="match status" value="1"/>
</dbReference>
<dbReference type="InterPro" id="IPR050553">
    <property type="entry name" value="Thioredoxin_ResA/DsbE_sf"/>
</dbReference>
<sequence length="375" mass="42706">MKNIFIILVTALLFSSFQKPQYVINGVFKGGEGKEIVLEELSNLRVVKRLGSAHVDANGKFTFIGDAFNEIKEARLSIVGTKFKEDFIIEDAVVIDVNILAKVVTEKYTKYLFDLERGKEDAVYAKLKANYKDRRTVWGGKSNRVVVANREGKLSDEELAKTRAKFDADFIDETLNILANYSDSYGAYFYIKNYMLRFDPLPVVEKAFNNLSERIKNSKEAKVFKYEVEEIKRSFVGGIPNDFSIPSLDGGETSLYQYRGKVLLIDCWATWCGPCIKEMPHIGEIYNEFHPKGLEVLGISYDRKETKWHNFLKKNEYVVWDQASSLKEWNCPSAKVFAVNTIPETILIDKNGVIVARGLKGNKLKAKIKEILAVE</sequence>
<organism evidence="6 7">
    <name type="scientific">Flavivirga jejuensis</name>
    <dbReference type="NCBI Taxonomy" id="870487"/>
    <lineage>
        <taxon>Bacteria</taxon>
        <taxon>Pseudomonadati</taxon>
        <taxon>Bacteroidota</taxon>
        <taxon>Flavobacteriia</taxon>
        <taxon>Flavobacteriales</taxon>
        <taxon>Flavobacteriaceae</taxon>
        <taxon>Flavivirga</taxon>
    </lineage>
</organism>
<keyword evidence="4" id="KW-0676">Redox-active center</keyword>
<gene>
    <name evidence="6" type="ORF">Q4Q40_06275</name>
</gene>
<accession>A0ABT8WKV9</accession>
<dbReference type="PROSITE" id="PS51352">
    <property type="entry name" value="THIOREDOXIN_2"/>
    <property type="match status" value="1"/>
</dbReference>
<comment type="subcellular location">
    <subcellularLocation>
        <location evidence="1">Cell envelope</location>
    </subcellularLocation>
</comment>
<dbReference type="Proteomes" id="UP001176806">
    <property type="component" value="Unassembled WGS sequence"/>
</dbReference>
<evidence type="ECO:0000256" key="1">
    <source>
        <dbReference type="ARBA" id="ARBA00004196"/>
    </source>
</evidence>
<evidence type="ECO:0000313" key="7">
    <source>
        <dbReference type="Proteomes" id="UP001176806"/>
    </source>
</evidence>
<dbReference type="CDD" id="cd02966">
    <property type="entry name" value="TlpA_like_family"/>
    <property type="match status" value="1"/>
</dbReference>
<dbReference type="PANTHER" id="PTHR42852:SF6">
    <property type="entry name" value="THIOL:DISULFIDE INTERCHANGE PROTEIN DSBE"/>
    <property type="match status" value="1"/>
</dbReference>
<evidence type="ECO:0000256" key="2">
    <source>
        <dbReference type="ARBA" id="ARBA00022748"/>
    </source>
</evidence>
<name>A0ABT8WKV9_9FLAO</name>
<proteinExistence type="predicted"/>
<dbReference type="InterPro" id="IPR013766">
    <property type="entry name" value="Thioredoxin_domain"/>
</dbReference>
<keyword evidence="7" id="KW-1185">Reference proteome</keyword>
<dbReference type="SUPFAM" id="SSF52833">
    <property type="entry name" value="Thioredoxin-like"/>
    <property type="match status" value="1"/>
</dbReference>
<evidence type="ECO:0000259" key="5">
    <source>
        <dbReference type="PROSITE" id="PS51352"/>
    </source>
</evidence>
<dbReference type="Pfam" id="PF00578">
    <property type="entry name" value="AhpC-TSA"/>
    <property type="match status" value="1"/>
</dbReference>
<protein>
    <submittedName>
        <fullName evidence="6">TlpA disulfide reductase family protein</fullName>
    </submittedName>
</protein>
<dbReference type="EMBL" id="JAUOEL010000002">
    <property type="protein sequence ID" value="MDO5973785.1"/>
    <property type="molecule type" value="Genomic_DNA"/>
</dbReference>
<evidence type="ECO:0000256" key="3">
    <source>
        <dbReference type="ARBA" id="ARBA00023157"/>
    </source>
</evidence>
<feature type="domain" description="Thioredoxin" evidence="5">
    <location>
        <begin position="234"/>
        <end position="375"/>
    </location>
</feature>